<comment type="caution">
    <text evidence="1">The sequence shown here is derived from an EMBL/GenBank/DDBJ whole genome shotgun (WGS) entry which is preliminary data.</text>
</comment>
<name>A0A951UVJ8_9CYAN</name>
<dbReference type="EMBL" id="JAHHGZ010000017">
    <property type="protein sequence ID" value="MBW4668985.1"/>
    <property type="molecule type" value="Genomic_DNA"/>
</dbReference>
<reference evidence="1" key="1">
    <citation type="submission" date="2021-05" db="EMBL/GenBank/DDBJ databases">
        <authorList>
            <person name="Pietrasiak N."/>
            <person name="Ward R."/>
            <person name="Stajich J.E."/>
            <person name="Kurbessoian T."/>
        </authorList>
    </citation>
    <scope>NUCLEOTIDE SEQUENCE</scope>
    <source>
        <strain evidence="1">GSE-NOS-MK-12-04C</strain>
    </source>
</reference>
<organism evidence="1 2">
    <name type="scientific">Cyanomargarita calcarea GSE-NOS-MK-12-04C</name>
    <dbReference type="NCBI Taxonomy" id="2839659"/>
    <lineage>
        <taxon>Bacteria</taxon>
        <taxon>Bacillati</taxon>
        <taxon>Cyanobacteriota</taxon>
        <taxon>Cyanophyceae</taxon>
        <taxon>Nostocales</taxon>
        <taxon>Cyanomargaritaceae</taxon>
        <taxon>Cyanomargarita</taxon>
    </lineage>
</organism>
<sequence length="261" mass="28689">MASLGNVWTDFQYYALDLQNYLKAQIPDTLKPLEVQTQTAITNSTASLKIPNPNVAGNSVSQQITQYSISDKFENNSAVRGKMVRNEIARQITRSSVEGVLGRNGQARLSIDLQNTQKAVDDTAVFANNAAANKNKKQIEIEQQVLGAGSILNGLANTNLSSSILGSLQSNQAQLAKLTWEGLSDLELQNINIEREQSRIMGETLGNTIQMHEALQYSNLNLANISQEMDEVNRAKRVDTSAEVARLLRATSQTDLLGRKR</sequence>
<accession>A0A951UVJ8</accession>
<protein>
    <submittedName>
        <fullName evidence="1">Uncharacterized protein</fullName>
    </submittedName>
</protein>
<dbReference type="AlphaFoldDB" id="A0A951UVJ8"/>
<evidence type="ECO:0000313" key="2">
    <source>
        <dbReference type="Proteomes" id="UP000729701"/>
    </source>
</evidence>
<dbReference type="Proteomes" id="UP000729701">
    <property type="component" value="Unassembled WGS sequence"/>
</dbReference>
<gene>
    <name evidence="1" type="ORF">KME60_16560</name>
</gene>
<reference evidence="1" key="2">
    <citation type="journal article" date="2022" name="Microbiol. Resour. Announc.">
        <title>Metagenome Sequencing to Explore Phylogenomics of Terrestrial Cyanobacteria.</title>
        <authorList>
            <person name="Ward R.D."/>
            <person name="Stajich J.E."/>
            <person name="Johansen J.R."/>
            <person name="Huntemann M."/>
            <person name="Clum A."/>
            <person name="Foster B."/>
            <person name="Foster B."/>
            <person name="Roux S."/>
            <person name="Palaniappan K."/>
            <person name="Varghese N."/>
            <person name="Mukherjee S."/>
            <person name="Reddy T.B.K."/>
            <person name="Daum C."/>
            <person name="Copeland A."/>
            <person name="Chen I.A."/>
            <person name="Ivanova N.N."/>
            <person name="Kyrpides N.C."/>
            <person name="Shapiro N."/>
            <person name="Eloe-Fadrosh E.A."/>
            <person name="Pietrasiak N."/>
        </authorList>
    </citation>
    <scope>NUCLEOTIDE SEQUENCE</scope>
    <source>
        <strain evidence="1">GSE-NOS-MK-12-04C</strain>
    </source>
</reference>
<evidence type="ECO:0000313" key="1">
    <source>
        <dbReference type="EMBL" id="MBW4668985.1"/>
    </source>
</evidence>
<proteinExistence type="predicted"/>